<keyword evidence="5" id="KW-0812">Transmembrane</keyword>
<evidence type="ECO:0000256" key="8">
    <source>
        <dbReference type="ARBA" id="ARBA00030253"/>
    </source>
</evidence>
<dbReference type="InterPro" id="IPR000537">
    <property type="entry name" value="UbiA_prenyltransferase"/>
</dbReference>
<evidence type="ECO:0000256" key="7">
    <source>
        <dbReference type="ARBA" id="ARBA00023136"/>
    </source>
</evidence>
<evidence type="ECO:0000256" key="10">
    <source>
        <dbReference type="ARBA" id="ARBA00042475"/>
    </source>
</evidence>
<keyword evidence="3" id="KW-1003">Cell membrane</keyword>
<evidence type="ECO:0000256" key="4">
    <source>
        <dbReference type="ARBA" id="ARBA00022679"/>
    </source>
</evidence>
<protein>
    <recommendedName>
        <fullName evidence="9">Protoheme IX farnesyltransferase</fullName>
    </recommendedName>
    <alternativeName>
        <fullName evidence="10">Heme B farnesyltransferase</fullName>
    </alternativeName>
    <alternativeName>
        <fullName evidence="8">Heme O synthase</fullName>
    </alternativeName>
</protein>
<evidence type="ECO:0000256" key="3">
    <source>
        <dbReference type="ARBA" id="ARBA00022475"/>
    </source>
</evidence>
<organism evidence="11">
    <name type="scientific">Cyprideis torosa</name>
    <dbReference type="NCBI Taxonomy" id="163714"/>
    <lineage>
        <taxon>Eukaryota</taxon>
        <taxon>Metazoa</taxon>
        <taxon>Ecdysozoa</taxon>
        <taxon>Arthropoda</taxon>
        <taxon>Crustacea</taxon>
        <taxon>Oligostraca</taxon>
        <taxon>Ostracoda</taxon>
        <taxon>Podocopa</taxon>
        <taxon>Podocopida</taxon>
        <taxon>Cytherocopina</taxon>
        <taxon>Cytheroidea</taxon>
        <taxon>Cytherideidae</taxon>
        <taxon>Cyprideis</taxon>
    </lineage>
</organism>
<evidence type="ECO:0000256" key="9">
    <source>
        <dbReference type="ARBA" id="ARBA00040810"/>
    </source>
</evidence>
<evidence type="ECO:0000313" key="11">
    <source>
        <dbReference type="EMBL" id="CAD7231330.1"/>
    </source>
</evidence>
<keyword evidence="7" id="KW-0472">Membrane</keyword>
<evidence type="ECO:0000256" key="1">
    <source>
        <dbReference type="ARBA" id="ARBA00004651"/>
    </source>
</evidence>
<sequence>MIKTIYFNTIKSKSTAMLELMKLRLTSLVVLSSIVGYLFGAIPGALPPLLGYTAATGVIDGIGVWIFTVQFFWQFPHFWAIAWNSFEDYSKASIMLLPSKEGRTKA</sequence>
<dbReference type="OrthoDB" id="5211at2759"/>
<evidence type="ECO:0000256" key="2">
    <source>
        <dbReference type="ARBA" id="ARBA00004919"/>
    </source>
</evidence>
<dbReference type="EMBL" id="OB663392">
    <property type="protein sequence ID" value="CAD7231330.1"/>
    <property type="molecule type" value="Genomic_DNA"/>
</dbReference>
<gene>
    <name evidence="11" type="ORF">CTOB1V02_LOCUS9178</name>
</gene>
<name>A0A7R8WIU4_9CRUS</name>
<dbReference type="PANTHER" id="PTHR43448:SF7">
    <property type="entry name" value="4-HYDROXYBENZOATE SOLANESYLTRANSFERASE"/>
    <property type="match status" value="1"/>
</dbReference>
<dbReference type="GO" id="GO:0005886">
    <property type="term" value="C:plasma membrane"/>
    <property type="evidence" value="ECO:0007669"/>
    <property type="project" value="UniProtKB-SubCell"/>
</dbReference>
<evidence type="ECO:0000256" key="6">
    <source>
        <dbReference type="ARBA" id="ARBA00022989"/>
    </source>
</evidence>
<dbReference type="PANTHER" id="PTHR43448">
    <property type="entry name" value="PROTOHEME IX FARNESYLTRANSFERASE, MITOCHONDRIAL"/>
    <property type="match status" value="1"/>
</dbReference>
<comment type="subcellular location">
    <subcellularLocation>
        <location evidence="1">Cell membrane</location>
        <topology evidence="1">Multi-pass membrane protein</topology>
    </subcellularLocation>
</comment>
<feature type="non-terminal residue" evidence="11">
    <location>
        <position position="1"/>
    </location>
</feature>
<keyword evidence="4" id="KW-0808">Transferase</keyword>
<reference evidence="11" key="1">
    <citation type="submission" date="2020-11" db="EMBL/GenBank/DDBJ databases">
        <authorList>
            <person name="Tran Van P."/>
        </authorList>
    </citation>
    <scope>NUCLEOTIDE SEQUENCE</scope>
</reference>
<dbReference type="InterPro" id="IPR006369">
    <property type="entry name" value="Protohaem_IX_farnesylTrfase"/>
</dbReference>
<proteinExistence type="predicted"/>
<accession>A0A7R8WIU4</accession>
<dbReference type="AlphaFoldDB" id="A0A7R8WIU4"/>
<comment type="pathway">
    <text evidence="2">Porphyrin-containing compound metabolism; heme O biosynthesis; heme O from protoheme: step 1/1.</text>
</comment>
<keyword evidence="6" id="KW-1133">Transmembrane helix</keyword>
<evidence type="ECO:0000256" key="5">
    <source>
        <dbReference type="ARBA" id="ARBA00022692"/>
    </source>
</evidence>
<dbReference type="Pfam" id="PF01040">
    <property type="entry name" value="UbiA"/>
    <property type="match status" value="1"/>
</dbReference>
<dbReference type="GO" id="GO:0006783">
    <property type="term" value="P:heme biosynthetic process"/>
    <property type="evidence" value="ECO:0007669"/>
    <property type="project" value="InterPro"/>
</dbReference>
<dbReference type="GO" id="GO:0008495">
    <property type="term" value="F:protoheme IX farnesyltransferase activity"/>
    <property type="evidence" value="ECO:0007669"/>
    <property type="project" value="InterPro"/>
</dbReference>